<accession>A0A8S3SEG8</accession>
<gene>
    <name evidence="2" type="ORF">MEDL_32787</name>
</gene>
<name>A0A8S3SEG8_MYTED</name>
<dbReference type="OrthoDB" id="6053929at2759"/>
<feature type="signal peptide" evidence="1">
    <location>
        <begin position="1"/>
        <end position="23"/>
    </location>
</feature>
<dbReference type="SUPFAM" id="SSF49777">
    <property type="entry name" value="PEBP-like"/>
    <property type="match status" value="1"/>
</dbReference>
<dbReference type="Gene3D" id="3.90.280.10">
    <property type="entry name" value="PEBP-like"/>
    <property type="match status" value="1"/>
</dbReference>
<dbReference type="InterPro" id="IPR008914">
    <property type="entry name" value="PEBP"/>
</dbReference>
<sequence length="178" mass="19864">MYVRAMYLCVAAILCSCIDITIGSCTPPTSFCGNNELELSGYSDCNDKVDKDDTAHQPVVSFEHADSDTLYTLIMVDPDAPAPDNPSLAYWLHWLVTNIKGSNFGSDDLGGTTVMEYEGPSPPRGTHRYQFMLLKQKGQVTTVKPRSRARFQLKDFLANEKFDCNDIGTFQYKVKADE</sequence>
<evidence type="ECO:0000313" key="2">
    <source>
        <dbReference type="EMBL" id="CAG2219232.1"/>
    </source>
</evidence>
<dbReference type="PROSITE" id="PS51257">
    <property type="entry name" value="PROKAR_LIPOPROTEIN"/>
    <property type="match status" value="1"/>
</dbReference>
<dbReference type="CDD" id="cd00866">
    <property type="entry name" value="PEBP_euk"/>
    <property type="match status" value="1"/>
</dbReference>
<keyword evidence="1" id="KW-0732">Signal</keyword>
<protein>
    <recommendedName>
        <fullName evidence="4">Phosphatidylethanolamine-binding protein</fullName>
    </recommendedName>
</protein>
<organism evidence="2 3">
    <name type="scientific">Mytilus edulis</name>
    <name type="common">Blue mussel</name>
    <dbReference type="NCBI Taxonomy" id="6550"/>
    <lineage>
        <taxon>Eukaryota</taxon>
        <taxon>Metazoa</taxon>
        <taxon>Spiralia</taxon>
        <taxon>Lophotrochozoa</taxon>
        <taxon>Mollusca</taxon>
        <taxon>Bivalvia</taxon>
        <taxon>Autobranchia</taxon>
        <taxon>Pteriomorphia</taxon>
        <taxon>Mytilida</taxon>
        <taxon>Mytiloidea</taxon>
        <taxon>Mytilidae</taxon>
        <taxon>Mytilinae</taxon>
        <taxon>Mytilus</taxon>
    </lineage>
</organism>
<comment type="caution">
    <text evidence="2">The sequence shown here is derived from an EMBL/GenBank/DDBJ whole genome shotgun (WGS) entry which is preliminary data.</text>
</comment>
<evidence type="ECO:0000256" key="1">
    <source>
        <dbReference type="SAM" id="SignalP"/>
    </source>
</evidence>
<feature type="chain" id="PRO_5035923876" description="Phosphatidylethanolamine-binding protein" evidence="1">
    <location>
        <begin position="24"/>
        <end position="178"/>
    </location>
</feature>
<reference evidence="2" key="1">
    <citation type="submission" date="2021-03" db="EMBL/GenBank/DDBJ databases">
        <authorList>
            <person name="Bekaert M."/>
        </authorList>
    </citation>
    <scope>NUCLEOTIDE SEQUENCE</scope>
</reference>
<dbReference type="Pfam" id="PF01161">
    <property type="entry name" value="PBP"/>
    <property type="match status" value="1"/>
</dbReference>
<dbReference type="InterPro" id="IPR035810">
    <property type="entry name" value="PEBP_euk"/>
</dbReference>
<dbReference type="EMBL" id="CAJPWZ010001626">
    <property type="protein sequence ID" value="CAG2219232.1"/>
    <property type="molecule type" value="Genomic_DNA"/>
</dbReference>
<proteinExistence type="predicted"/>
<dbReference type="PANTHER" id="PTHR11362">
    <property type="entry name" value="PHOSPHATIDYLETHANOLAMINE-BINDING PROTEIN"/>
    <property type="match status" value="1"/>
</dbReference>
<dbReference type="Proteomes" id="UP000683360">
    <property type="component" value="Unassembled WGS sequence"/>
</dbReference>
<evidence type="ECO:0000313" key="3">
    <source>
        <dbReference type="Proteomes" id="UP000683360"/>
    </source>
</evidence>
<dbReference type="InterPro" id="IPR036610">
    <property type="entry name" value="PEBP-like_sf"/>
</dbReference>
<keyword evidence="3" id="KW-1185">Reference proteome</keyword>
<dbReference type="AlphaFoldDB" id="A0A8S3SEG8"/>
<evidence type="ECO:0008006" key="4">
    <source>
        <dbReference type="Google" id="ProtNLM"/>
    </source>
</evidence>
<dbReference type="PANTHER" id="PTHR11362:SF82">
    <property type="entry name" value="PHOSPHATIDYLETHANOLAMINE-BINDING PROTEIN 4"/>
    <property type="match status" value="1"/>
</dbReference>